<dbReference type="PANTHER" id="PTHR30153:SF2">
    <property type="entry name" value="REPLICATIVE DNA HELICASE"/>
    <property type="match status" value="1"/>
</dbReference>
<dbReference type="SUPFAM" id="SSF52540">
    <property type="entry name" value="P-loop containing nucleoside triphosphate hydrolases"/>
    <property type="match status" value="1"/>
</dbReference>
<dbReference type="PANTHER" id="PTHR30153">
    <property type="entry name" value="REPLICATIVE DNA HELICASE DNAB"/>
    <property type="match status" value="1"/>
</dbReference>
<reference evidence="2" key="1">
    <citation type="submission" date="2009-10" db="EMBL/GenBank/DDBJ databases">
        <title>Diversity of trophic interactions inside an arsenic-rich microbial ecosystem.</title>
        <authorList>
            <person name="Bertin P.N."/>
            <person name="Heinrich-Salmeron A."/>
            <person name="Pelletier E."/>
            <person name="Goulhen-Chollet F."/>
            <person name="Arsene-Ploetze F."/>
            <person name="Gallien S."/>
            <person name="Calteau A."/>
            <person name="Vallenet D."/>
            <person name="Casiot C."/>
            <person name="Chane-Woon-Ming B."/>
            <person name="Giloteaux L."/>
            <person name="Barakat M."/>
            <person name="Bonnefoy V."/>
            <person name="Bruneel O."/>
            <person name="Chandler M."/>
            <person name="Cleiss J."/>
            <person name="Duran R."/>
            <person name="Elbaz-Poulichet F."/>
            <person name="Fonknechten N."/>
            <person name="Lauga B."/>
            <person name="Mornico D."/>
            <person name="Ortet P."/>
            <person name="Schaeffer C."/>
            <person name="Siguier P."/>
            <person name="Alexander Thil Smith A."/>
            <person name="Van Dorsselaer A."/>
            <person name="Weissenbach J."/>
            <person name="Medigue C."/>
            <person name="Le Paslier D."/>
        </authorList>
    </citation>
    <scope>NUCLEOTIDE SEQUENCE</scope>
</reference>
<proteinExistence type="predicted"/>
<evidence type="ECO:0000259" key="1">
    <source>
        <dbReference type="PROSITE" id="PS51199"/>
    </source>
</evidence>
<dbReference type="CDD" id="cd00984">
    <property type="entry name" value="DnaB_C"/>
    <property type="match status" value="1"/>
</dbReference>
<dbReference type="GO" id="GO:0005524">
    <property type="term" value="F:ATP binding"/>
    <property type="evidence" value="ECO:0007669"/>
    <property type="project" value="InterPro"/>
</dbReference>
<dbReference type="Pfam" id="PF03796">
    <property type="entry name" value="DnaB_C"/>
    <property type="match status" value="1"/>
</dbReference>
<dbReference type="EC" id="3.6.1.-" evidence="2"/>
<evidence type="ECO:0000313" key="2">
    <source>
        <dbReference type="EMBL" id="CBI03673.1"/>
    </source>
</evidence>
<name>E6Q8Z7_9ZZZZ</name>
<dbReference type="GO" id="GO:0005829">
    <property type="term" value="C:cytosol"/>
    <property type="evidence" value="ECO:0007669"/>
    <property type="project" value="TreeGrafter"/>
</dbReference>
<accession>E6Q8Z7</accession>
<dbReference type="InterPro" id="IPR007694">
    <property type="entry name" value="DNA_helicase_DnaB-like_C"/>
</dbReference>
<dbReference type="AlphaFoldDB" id="E6Q8Z7"/>
<dbReference type="GO" id="GO:0016787">
    <property type="term" value="F:hydrolase activity"/>
    <property type="evidence" value="ECO:0007669"/>
    <property type="project" value="UniProtKB-KW"/>
</dbReference>
<dbReference type="GO" id="GO:0006260">
    <property type="term" value="P:DNA replication"/>
    <property type="evidence" value="ECO:0007669"/>
    <property type="project" value="InterPro"/>
</dbReference>
<dbReference type="GO" id="GO:0003678">
    <property type="term" value="F:DNA helicase activity"/>
    <property type="evidence" value="ECO:0007669"/>
    <property type="project" value="InterPro"/>
</dbReference>
<dbReference type="Gene3D" id="3.40.50.300">
    <property type="entry name" value="P-loop containing nucleotide triphosphate hydrolases"/>
    <property type="match status" value="1"/>
</dbReference>
<feature type="domain" description="SF4 helicase" evidence="1">
    <location>
        <begin position="59"/>
        <end position="329"/>
    </location>
</feature>
<keyword evidence="2" id="KW-0347">Helicase</keyword>
<dbReference type="PROSITE" id="PS51199">
    <property type="entry name" value="SF4_HELICASE"/>
    <property type="match status" value="1"/>
</dbReference>
<organism evidence="2">
    <name type="scientific">mine drainage metagenome</name>
    <dbReference type="NCBI Taxonomy" id="410659"/>
    <lineage>
        <taxon>unclassified sequences</taxon>
        <taxon>metagenomes</taxon>
        <taxon>ecological metagenomes</taxon>
    </lineage>
</organism>
<sequence length="333" mass="36847">MSNPDTLPMPKPEKLPLMQVALAEQEAAAANAINRLKELGITTAANSGLEMLLALQKWQEGTEKMLSSGLPDLDKSLGGGFEKGQLIIVAARPSAGKSILAMNIAESLATETRSSLFLSLEMSSVALQMRLACKNTGIKLERMKTKGELKMEDFSKISIHLMDLQKKRLYLTEKSNISVDGIIERIIALQAVEPDLGMVAIDYLQLISTSKKSNASNRQEEVSQITRQLKIASQELQVPILLACQLNRGTESRTDKRPQLGDLRESGAIEQDADIVLGIYREELYYRDKEEVKGIAEICVLKNRDGETGSAMMKFDGPGFAFRNYAPETYDRY</sequence>
<keyword evidence="2" id="KW-0547">Nucleotide-binding</keyword>
<dbReference type="InterPro" id="IPR027417">
    <property type="entry name" value="P-loop_NTPase"/>
</dbReference>
<gene>
    <name evidence="2" type="ORF">CARN5_2929</name>
</gene>
<keyword evidence="2" id="KW-0378">Hydrolase</keyword>
<keyword evidence="2" id="KW-0067">ATP-binding</keyword>
<protein>
    <submittedName>
        <fullName evidence="2">Replicative DNA helicase</fullName>
        <ecNumber evidence="2">3.6.1.-</ecNumber>
    </submittedName>
</protein>
<dbReference type="EMBL" id="CABP01000021">
    <property type="protein sequence ID" value="CBI03673.1"/>
    <property type="molecule type" value="Genomic_DNA"/>
</dbReference>
<comment type="caution">
    <text evidence="2">The sequence shown here is derived from an EMBL/GenBank/DDBJ whole genome shotgun (WGS) entry which is preliminary data.</text>
</comment>